<protein>
    <recommendedName>
        <fullName evidence="2">SHS2 domain-containing protein</fullName>
    </recommendedName>
</protein>
<name>A0A2M7RNN4_9BACT</name>
<dbReference type="Proteomes" id="UP000229371">
    <property type="component" value="Unassembled WGS sequence"/>
</dbReference>
<dbReference type="PANTHER" id="PTHR32432:SF3">
    <property type="entry name" value="ETHANOLAMINE UTILIZATION PROTEIN EUTJ"/>
    <property type="match status" value="1"/>
</dbReference>
<dbReference type="InterPro" id="IPR005883">
    <property type="entry name" value="PilM"/>
</dbReference>
<dbReference type="InterPro" id="IPR043129">
    <property type="entry name" value="ATPase_NBD"/>
</dbReference>
<keyword evidence="1" id="KW-0732">Signal</keyword>
<proteinExistence type="predicted"/>
<dbReference type="InterPro" id="IPR003494">
    <property type="entry name" value="SHS2_FtsA"/>
</dbReference>
<dbReference type="PANTHER" id="PTHR32432">
    <property type="entry name" value="CELL DIVISION PROTEIN FTSA-RELATED"/>
    <property type="match status" value="1"/>
</dbReference>
<organism evidence="3 4">
    <name type="scientific">bacterium (Candidatus Gribaldobacteria) CG_4_10_14_0_8_um_filter_33_9</name>
    <dbReference type="NCBI Taxonomy" id="2014266"/>
    <lineage>
        <taxon>Bacteria</taxon>
        <taxon>Candidatus Gribaldobacteria</taxon>
    </lineage>
</organism>
<gene>
    <name evidence="3" type="ORF">COY61_00725</name>
</gene>
<dbReference type="GO" id="GO:0051301">
    <property type="term" value="P:cell division"/>
    <property type="evidence" value="ECO:0007669"/>
    <property type="project" value="InterPro"/>
</dbReference>
<feature type="signal peptide" evidence="1">
    <location>
        <begin position="1"/>
        <end position="25"/>
    </location>
</feature>
<dbReference type="Pfam" id="PF11104">
    <property type="entry name" value="PilM_2"/>
    <property type="match status" value="1"/>
</dbReference>
<dbReference type="EMBL" id="PFMI01000020">
    <property type="protein sequence ID" value="PIZ01089.1"/>
    <property type="molecule type" value="Genomic_DNA"/>
</dbReference>
<dbReference type="CDD" id="cd24049">
    <property type="entry name" value="ASKHA_NBD_PilM"/>
    <property type="match status" value="1"/>
</dbReference>
<dbReference type="NCBIfam" id="TIGR01175">
    <property type="entry name" value="pilM"/>
    <property type="match status" value="1"/>
</dbReference>
<evidence type="ECO:0000313" key="4">
    <source>
        <dbReference type="Proteomes" id="UP000229371"/>
    </source>
</evidence>
<reference evidence="4" key="1">
    <citation type="submission" date="2017-09" db="EMBL/GenBank/DDBJ databases">
        <title>Depth-based differentiation of microbial function through sediment-hosted aquifers and enrichment of novel symbionts in the deep terrestrial subsurface.</title>
        <authorList>
            <person name="Probst A.J."/>
            <person name="Ladd B."/>
            <person name="Jarett J.K."/>
            <person name="Geller-Mcgrath D.E."/>
            <person name="Sieber C.M.K."/>
            <person name="Emerson J.B."/>
            <person name="Anantharaman K."/>
            <person name="Thomas B.C."/>
            <person name="Malmstrom R."/>
            <person name="Stieglmeier M."/>
            <person name="Klingl A."/>
            <person name="Woyke T."/>
            <person name="Ryan C.M."/>
            <person name="Banfield J.F."/>
        </authorList>
    </citation>
    <scope>NUCLEOTIDE SEQUENCE [LARGE SCALE GENOMIC DNA]</scope>
</reference>
<dbReference type="PIRSF" id="PIRSF019169">
    <property type="entry name" value="PilM"/>
    <property type="match status" value="1"/>
</dbReference>
<feature type="chain" id="PRO_5014857165" description="SHS2 domain-containing protein" evidence="1">
    <location>
        <begin position="26"/>
        <end position="370"/>
    </location>
</feature>
<feature type="domain" description="SHS2" evidence="2">
    <location>
        <begin position="25"/>
        <end position="192"/>
    </location>
</feature>
<evidence type="ECO:0000256" key="1">
    <source>
        <dbReference type="SAM" id="SignalP"/>
    </source>
</evidence>
<dbReference type="SMART" id="SM00842">
    <property type="entry name" value="FtsA"/>
    <property type="match status" value="1"/>
</dbReference>
<sequence>MLWFIKIKIINLYLFMATFSFNSQAFGLDISDFSLKIAMLEKDKNDLKLASFGRANIVSGIIEKGEIKNEERLSEIIKNTLGQIKGKKIRIKYVIASLPEEKSFLDRVRLPLMGQKEIKTAIRFEIENYIPFPLEKVYFDFDKIQQNYENYQEVLIAAIPKDISESYLRVLKKAGLQPLALEPECLSISRALIKKNEIISPVLIIDLGKTRTTFIFFSENNIKFTSTIPFSSGQLTSAISEKIKVSLEEAEKIKCEEGIIGKKEISEILIPLLNNFAKKTQGLLEYYNFHQNKNSHSTMSLEKILLCGRGANLKGLEDFLSVFFKTKVILGNPWINILKTPLKQTPEISFKESLGYASALGLALRGIDKN</sequence>
<comment type="caution">
    <text evidence="3">The sequence shown here is derived from an EMBL/GenBank/DDBJ whole genome shotgun (WGS) entry which is preliminary data.</text>
</comment>
<dbReference type="Gene3D" id="3.30.1490.300">
    <property type="match status" value="1"/>
</dbReference>
<accession>A0A2M7RNN4</accession>
<dbReference type="AlphaFoldDB" id="A0A2M7RNN4"/>
<dbReference type="InterPro" id="IPR050696">
    <property type="entry name" value="FtsA/MreB"/>
</dbReference>
<dbReference type="SUPFAM" id="SSF53067">
    <property type="entry name" value="Actin-like ATPase domain"/>
    <property type="match status" value="2"/>
</dbReference>
<evidence type="ECO:0000313" key="3">
    <source>
        <dbReference type="EMBL" id="PIZ01089.1"/>
    </source>
</evidence>
<dbReference type="Gene3D" id="3.30.420.40">
    <property type="match status" value="2"/>
</dbReference>
<evidence type="ECO:0000259" key="2">
    <source>
        <dbReference type="SMART" id="SM00842"/>
    </source>
</evidence>